<keyword evidence="1" id="KW-0812">Transmembrane</keyword>
<evidence type="ECO:0000313" key="4">
    <source>
        <dbReference type="EMBL" id="OIR25754.2"/>
    </source>
</evidence>
<evidence type="ECO:0000313" key="7">
    <source>
        <dbReference type="Proteomes" id="UP000643672"/>
    </source>
</evidence>
<proteinExistence type="predicted"/>
<feature type="transmembrane region" description="Helical" evidence="1">
    <location>
        <begin position="354"/>
        <end position="376"/>
    </location>
</feature>
<gene>
    <name evidence="4" type="ORF">BGC33_15380</name>
    <name evidence="2" type="ORF">MS2017_1115</name>
    <name evidence="3" type="ORF">THERMOS_345</name>
</gene>
<evidence type="ECO:0000313" key="3">
    <source>
        <dbReference type="EMBL" id="CAB5495696.1"/>
    </source>
</evidence>
<dbReference type="RefSeq" id="WP_071563188.1">
    <property type="nucleotide sequence ID" value="NZ_CAESAR020000076.1"/>
</dbReference>
<dbReference type="EMBL" id="CP024634">
    <property type="protein sequence ID" value="AYQ56819.1"/>
    <property type="molecule type" value="Genomic_DNA"/>
</dbReference>
<evidence type="ECO:0008006" key="8">
    <source>
        <dbReference type="Google" id="ProtNLM"/>
    </source>
</evidence>
<evidence type="ECO:0000313" key="2">
    <source>
        <dbReference type="EMBL" id="AYQ56819.1"/>
    </source>
</evidence>
<keyword evidence="7" id="KW-1185">Reference proteome</keyword>
<evidence type="ECO:0000313" key="6">
    <source>
        <dbReference type="Proteomes" id="UP000278334"/>
    </source>
</evidence>
<feature type="transmembrane region" description="Helical" evidence="1">
    <location>
        <begin position="161"/>
        <end position="183"/>
    </location>
</feature>
<dbReference type="Proteomes" id="UP000643672">
    <property type="component" value="Unassembled WGS sequence"/>
</dbReference>
<dbReference type="EMBL" id="MIQH01000001">
    <property type="protein sequence ID" value="OIR25754.2"/>
    <property type="molecule type" value="Genomic_DNA"/>
</dbReference>
<feature type="transmembrane region" description="Helical" evidence="1">
    <location>
        <begin position="203"/>
        <end position="229"/>
    </location>
</feature>
<dbReference type="EMBL" id="CAESAQ020000021">
    <property type="protein sequence ID" value="CAB5495696.1"/>
    <property type="molecule type" value="Genomic_DNA"/>
</dbReference>
<sequence length="381" mass="42269">MRYLVKYIVADIVASSVVIIDDDSNDIAKDIAKKLAINCAQILKYNREYGRIKKIIQDDDLLIILSTLEATHLSGLKTLEQSLVDTILDFYPNDKNLKNQTKIWAMKNLSLTAMLDSINVDKVIIILLESGGAGDMSQAFKEAKKYLKLSSEESGLYKTDILSNISFSALSLGLILGMPFMLADPYNKIIKAKKIAEPVVITLINFIVDNIGSIVFASAAIVTLAVFSFTNQRMFNRLMGLQPWKSVADLQNLKSAMNFLPIYTTLKKINHLDIEVVRFYQKIQKNIGNELASCIGSGQSLSQAITNTSLSKKISKQLSVIFDIENPSIRSEVVESTIGVLSVQIKKQAKKISILMLLIRNLFLLSAILFFVGVYATGLSL</sequence>
<name>A0A1J5TYC7_9GAMM</name>
<dbReference type="AlphaFoldDB" id="A0A1J5TYC7"/>
<organism evidence="4 5">
    <name type="scientific">Bathymodiolus thermophilus thioautotrophic gill symbiont</name>
    <dbReference type="NCBI Taxonomy" id="2360"/>
    <lineage>
        <taxon>Bacteria</taxon>
        <taxon>Pseudomonadati</taxon>
        <taxon>Pseudomonadota</taxon>
        <taxon>Gammaproteobacteria</taxon>
        <taxon>sulfur-oxidizing symbionts</taxon>
    </lineage>
</organism>
<protein>
    <recommendedName>
        <fullName evidence="8">Type II secretion system protein GspF domain-containing protein</fullName>
    </recommendedName>
</protein>
<evidence type="ECO:0000313" key="5">
    <source>
        <dbReference type="Proteomes" id="UP000182798"/>
    </source>
</evidence>
<dbReference type="Proteomes" id="UP000278334">
    <property type="component" value="Chromosome"/>
</dbReference>
<evidence type="ECO:0000256" key="1">
    <source>
        <dbReference type="SAM" id="Phobius"/>
    </source>
</evidence>
<reference evidence="5" key="1">
    <citation type="submission" date="2016-09" db="EMBL/GenBank/DDBJ databases">
        <title>Genome Sequence of Bathymodiolus thermophilus sulfur-oxidizing gill endosymbiont.</title>
        <authorList>
            <person name="Ponnudurai R."/>
            <person name="Kleiner M."/>
            <person name="Sayavedra L."/>
            <person name="Thuermer A."/>
            <person name="Felbeck H."/>
            <person name="Schlueter R."/>
            <person name="Schweder T."/>
            <person name="Markert S."/>
        </authorList>
    </citation>
    <scope>NUCLEOTIDE SEQUENCE [LARGE SCALE GENOMIC DNA]</scope>
    <source>
        <strain evidence="5">BAT/CrabSpa'14</strain>
    </source>
</reference>
<keyword evidence="1" id="KW-1133">Transmembrane helix</keyword>
<dbReference type="Proteomes" id="UP000182798">
    <property type="component" value="Unassembled WGS sequence"/>
</dbReference>
<reference evidence="4" key="2">
    <citation type="journal article" date="2017" name="Stand. Genomic Sci.">
        <title>Genome sequence of the sulfur-oxidizing Bathymodiolus thermophilus gill endosymbiont.</title>
        <authorList>
            <person name="Ponnudurai R."/>
            <person name="Sayavedra L."/>
            <person name="Kleiner M."/>
            <person name="Heiden S.E."/>
            <person name="Thurmer A."/>
            <person name="Felbeck H."/>
            <person name="Schluter R."/>
            <person name="Sievert S.M."/>
            <person name="Daniel R."/>
            <person name="Schweder T."/>
            <person name="Markert S."/>
        </authorList>
    </citation>
    <scope>NUCLEOTIDE SEQUENCE</scope>
    <source>
        <strain evidence="4">BAT/CrabSpa'14</strain>
    </source>
</reference>
<reference evidence="3 7" key="4">
    <citation type="submission" date="2020-05" db="EMBL/GenBank/DDBJ databases">
        <authorList>
            <person name="Petersen J."/>
            <person name="Sayavedra L."/>
        </authorList>
    </citation>
    <scope>NUCLEOTIDE SEQUENCE [LARGE SCALE GENOMIC DNA]</scope>
    <source>
        <strain evidence="3">B thermophilus SOXS</strain>
    </source>
</reference>
<dbReference type="KEGG" id="bthg:MS2017_1115"/>
<accession>A0A1J5TYC7</accession>
<reference evidence="2 6" key="3">
    <citation type="submission" date="2017-11" db="EMBL/GenBank/DDBJ databases">
        <title>Genome sequence of the bacterial symbiont EPR9N from a vent mussel Bathymodiolus thermophilus.</title>
        <authorList>
            <person name="Won Y.-J."/>
        </authorList>
    </citation>
    <scope>NUCLEOTIDE SEQUENCE [LARGE SCALE GENOMIC DNA]</scope>
    <source>
        <strain evidence="2 6">EPR9N</strain>
    </source>
</reference>
<keyword evidence="1" id="KW-0472">Membrane</keyword>